<reference evidence="5" key="1">
    <citation type="submission" date="2016-11" db="EMBL/GenBank/DDBJ databases">
        <authorList>
            <person name="Schniete J.K."/>
            <person name="Salih T."/>
            <person name="Algora Gallardo L."/>
            <person name="Martinez Fernandez S."/>
            <person name="Herron P.R."/>
        </authorList>
    </citation>
    <scope>NUCLEOTIDE SEQUENCE [LARGE SCALE GENOMIC DNA]</scope>
    <source>
        <strain evidence="5">DSM 41896</strain>
    </source>
</reference>
<feature type="domain" description="Carbamoyltransferase" evidence="2">
    <location>
        <begin position="80"/>
        <end position="328"/>
    </location>
</feature>
<dbReference type="Gene3D" id="3.30.420.40">
    <property type="match status" value="2"/>
</dbReference>
<gene>
    <name evidence="4" type="ORF">BM536_035950</name>
</gene>
<protein>
    <submittedName>
        <fullName evidence="4">Carbamoyl transferase</fullName>
    </submittedName>
</protein>
<evidence type="ECO:0000313" key="5">
    <source>
        <dbReference type="Proteomes" id="UP000184286"/>
    </source>
</evidence>
<dbReference type="InterPro" id="IPR043129">
    <property type="entry name" value="ATPase_NBD"/>
</dbReference>
<dbReference type="Pfam" id="PF16861">
    <property type="entry name" value="Carbam_trans_C"/>
    <property type="match status" value="1"/>
</dbReference>
<evidence type="ECO:0000259" key="3">
    <source>
        <dbReference type="Pfam" id="PF16861"/>
    </source>
</evidence>
<dbReference type="SUPFAM" id="SSF53067">
    <property type="entry name" value="Actin-like ATPase domain"/>
    <property type="match status" value="1"/>
</dbReference>
<dbReference type="OrthoDB" id="9780777at2"/>
<dbReference type="EMBL" id="MPOH02000022">
    <property type="protein sequence ID" value="OQD52033.1"/>
    <property type="molecule type" value="Genomic_DNA"/>
</dbReference>
<proteinExistence type="inferred from homology"/>
<evidence type="ECO:0000259" key="2">
    <source>
        <dbReference type="Pfam" id="PF02543"/>
    </source>
</evidence>
<dbReference type="InterPro" id="IPR003696">
    <property type="entry name" value="Carbtransf_dom"/>
</dbReference>
<accession>A0A1V6MI87</accession>
<dbReference type="Proteomes" id="UP000184286">
    <property type="component" value="Unassembled WGS sequence"/>
</dbReference>
<dbReference type="AlphaFoldDB" id="A0A1V6MI87"/>
<reference evidence="4 5" key="2">
    <citation type="submission" date="2017-02" db="EMBL/GenBank/DDBJ databases">
        <title>Draft genome sequence of Streptomyces phaeoluteigriseus type strain DSM41896.</title>
        <authorList>
            <person name="Salih T.S."/>
            <person name="Algora Gallardo L."/>
            <person name="Melo Santos T."/>
            <person name="Filgueira Martinez S."/>
            <person name="Herron P.R."/>
        </authorList>
    </citation>
    <scope>NUCLEOTIDE SEQUENCE [LARGE SCALE GENOMIC DNA]</scope>
    <source>
        <strain evidence="4 5">DSM 41896</strain>
    </source>
</reference>
<dbReference type="CDD" id="cd24098">
    <property type="entry name" value="ASKHA_NBD_TobZ_N"/>
    <property type="match status" value="1"/>
</dbReference>
<sequence length="575" mass="62909">MLTLGLGGSNHDFAACLVSDGVIAAGIEEERVRRVKYSVGVNSLFNQSWRYCLDMAQARLADVDVIVADDTLLAPAYFPFRKRIHLIRHHMAHAASTFFPSPFERAAILVVDGAGSLIDDRGVETLTTAVGEGTTITELSKVLGTNWSTDGLSSLRVYQAGDSDHSLGYMYKAVSKAIGFVLYENEYEGRHWYLSEDGKTMGLAPYGTPRYCKEFREYLTLLPDGGYELHLKNGGLLDFIEHALDGYEGDERFARAADLAYAAQDMLEETLLHVARRLHADTGLTDLCLAGGVALNCVANGRLLRETPFENVFVQPAAGDGGCAVGNAYYGYHVIAGQPREAPARTAQRHAYLGRTYGDSEVRAALDACGLPYRKVDEPSRVGAELLAQGKLLGWFTGGSEFGPRALGHRSILADPRRAEMKDIINARIKHREPFRPFAPAVLREHAADYFDLDIESPYMLIVAPVRPEKQGEVPAIVHVDGTARVQTVTAEDNGAYHRLIAHFHQLTGVPVVLNTSFNDNGQPIVETPQQALEFYGGSRLDWMIMEDYVVAHSADDLDALASTWSAATGSPATD</sequence>
<name>A0A1V6MI87_9ACTN</name>
<dbReference type="PANTHER" id="PTHR34847">
    <property type="entry name" value="NODULATION PROTEIN U"/>
    <property type="match status" value="1"/>
</dbReference>
<feature type="domain" description="Carbamoyltransferase C-terminal" evidence="3">
    <location>
        <begin position="384"/>
        <end position="552"/>
    </location>
</feature>
<dbReference type="Gene3D" id="3.90.870.20">
    <property type="entry name" value="Carbamoyltransferase, C-terminal domain"/>
    <property type="match status" value="1"/>
</dbReference>
<dbReference type="InterPro" id="IPR038152">
    <property type="entry name" value="Carbam_trans_C_sf"/>
</dbReference>
<dbReference type="STRING" id="114686.BM536_035950"/>
<comment type="similarity">
    <text evidence="1">Belongs to the NodU/CmcH family.</text>
</comment>
<dbReference type="Pfam" id="PF02543">
    <property type="entry name" value="Carbam_trans_N"/>
    <property type="match status" value="1"/>
</dbReference>
<evidence type="ECO:0000313" key="4">
    <source>
        <dbReference type="EMBL" id="OQD52033.1"/>
    </source>
</evidence>
<comment type="caution">
    <text evidence="4">The sequence shown here is derived from an EMBL/GenBank/DDBJ whole genome shotgun (WGS) entry which is preliminary data.</text>
</comment>
<dbReference type="InterPro" id="IPR031730">
    <property type="entry name" value="Carbam_trans_C"/>
</dbReference>
<dbReference type="PANTHER" id="PTHR34847:SF1">
    <property type="entry name" value="NODULATION PROTEIN U"/>
    <property type="match status" value="1"/>
</dbReference>
<dbReference type="InterPro" id="IPR051338">
    <property type="entry name" value="NodU/CmcH_Carbamoyltrnsfr"/>
</dbReference>
<keyword evidence="4" id="KW-0808">Transferase</keyword>
<dbReference type="GO" id="GO:0016740">
    <property type="term" value="F:transferase activity"/>
    <property type="evidence" value="ECO:0007669"/>
    <property type="project" value="UniProtKB-KW"/>
</dbReference>
<evidence type="ECO:0000256" key="1">
    <source>
        <dbReference type="ARBA" id="ARBA00006129"/>
    </source>
</evidence>
<dbReference type="RefSeq" id="WP_094103985.1">
    <property type="nucleotide sequence ID" value="NZ_MPOH02000022.1"/>
</dbReference>
<organism evidence="4 5">
    <name type="scientific">Streptomyces phaeoluteigriseus</name>
    <dbReference type="NCBI Taxonomy" id="114686"/>
    <lineage>
        <taxon>Bacteria</taxon>
        <taxon>Bacillati</taxon>
        <taxon>Actinomycetota</taxon>
        <taxon>Actinomycetes</taxon>
        <taxon>Kitasatosporales</taxon>
        <taxon>Streptomycetaceae</taxon>
        <taxon>Streptomyces</taxon>
        <taxon>Streptomyces aurantiacus group</taxon>
    </lineage>
</organism>